<dbReference type="PANTHER" id="PTHR30468">
    <property type="entry name" value="ALPHA-KETOGLUTARATE-DEPENDENT SULFONATE DIOXYGENASE"/>
    <property type="match status" value="1"/>
</dbReference>
<dbReference type="GO" id="GO:0005737">
    <property type="term" value="C:cytoplasm"/>
    <property type="evidence" value="ECO:0007669"/>
    <property type="project" value="TreeGrafter"/>
</dbReference>
<evidence type="ECO:0000256" key="1">
    <source>
        <dbReference type="ARBA" id="ARBA00001954"/>
    </source>
</evidence>
<feature type="domain" description="TauD/TfdA-like" evidence="7">
    <location>
        <begin position="8"/>
        <end position="273"/>
    </location>
</feature>
<gene>
    <name evidence="8" type="ORF">EWV80_02430</name>
</gene>
<reference evidence="8 9" key="1">
    <citation type="submission" date="2019-01" db="EMBL/GenBank/DDBJ databases">
        <title>Coherence of Microcystis species and biogeography revealed through population genomics.</title>
        <authorList>
            <person name="Perez-Carrascal O.M."/>
            <person name="Terrat Y."/>
            <person name="Giani A."/>
            <person name="Fortin N."/>
            <person name="Tromas N."/>
            <person name="Shapiro B.J."/>
        </authorList>
    </citation>
    <scope>NUCLEOTIDE SEQUENCE [LARGE SCALE GENOMIC DNA]</scope>
    <source>
        <strain evidence="8">Ma_QC_B_20070730_S2</strain>
    </source>
</reference>
<sequence>MGFNYFNIQPIAGRIGAEIVGIDLSQNPSDDLIAEIRKALIQYKVIFFRQQTLDEKGHIAFARRFGELTKAHPTVPGYLTDYPEIFDLDYRRHHAYTDLWHTDVTFVERPPLGSILRAVIIPQYGGDTMWANTVTAYEDLPPHLKALAEHLWVVHTNHSDYAASTVEISQSKRDYAKVFQSTIYEAIHPAVRVHPESSERSLVLGSFARRIKGLSSEDSFDTLKLLQSYVTRPENTVRWRWQVGDIAFWDNRSTQHYAIADYGDRPRRVQRITIAGDVPVSIDGQRGSVVTGDVSDYIPVSQKKDSA</sequence>
<evidence type="ECO:0000256" key="2">
    <source>
        <dbReference type="ARBA" id="ARBA00005896"/>
    </source>
</evidence>
<dbReference type="InterPro" id="IPR051323">
    <property type="entry name" value="AtsK-like"/>
</dbReference>
<name>A0A552E7J6_MICAE</name>
<dbReference type="EMBL" id="SFBK01000031">
    <property type="protein sequence ID" value="TRU30396.1"/>
    <property type="molecule type" value="Genomic_DNA"/>
</dbReference>
<evidence type="ECO:0000256" key="3">
    <source>
        <dbReference type="ARBA" id="ARBA00022723"/>
    </source>
</evidence>
<evidence type="ECO:0000259" key="7">
    <source>
        <dbReference type="Pfam" id="PF02668"/>
    </source>
</evidence>
<dbReference type="InterPro" id="IPR042098">
    <property type="entry name" value="TauD-like_sf"/>
</dbReference>
<evidence type="ECO:0000313" key="9">
    <source>
        <dbReference type="Proteomes" id="UP000320551"/>
    </source>
</evidence>
<dbReference type="Gene3D" id="3.60.130.10">
    <property type="entry name" value="Clavaminate synthase-like"/>
    <property type="match status" value="1"/>
</dbReference>
<comment type="caution">
    <text evidence="8">The sequence shown here is derived from an EMBL/GenBank/DDBJ whole genome shotgun (WGS) entry which is preliminary data.</text>
</comment>
<evidence type="ECO:0000256" key="4">
    <source>
        <dbReference type="ARBA" id="ARBA00022964"/>
    </source>
</evidence>
<dbReference type="SUPFAM" id="SSF51197">
    <property type="entry name" value="Clavaminate synthase-like"/>
    <property type="match status" value="1"/>
</dbReference>
<evidence type="ECO:0000313" key="8">
    <source>
        <dbReference type="EMBL" id="TRU30396.1"/>
    </source>
</evidence>
<evidence type="ECO:0000256" key="6">
    <source>
        <dbReference type="ARBA" id="ARBA00023004"/>
    </source>
</evidence>
<dbReference type="InterPro" id="IPR003819">
    <property type="entry name" value="TauD/TfdA-like"/>
</dbReference>
<dbReference type="AlphaFoldDB" id="A0A552E7J6"/>
<accession>A0A552E7J6</accession>
<dbReference type="Pfam" id="PF02668">
    <property type="entry name" value="TauD"/>
    <property type="match status" value="1"/>
</dbReference>
<comment type="cofactor">
    <cofactor evidence="1">
        <name>Fe(2+)</name>
        <dbReference type="ChEBI" id="CHEBI:29033"/>
    </cofactor>
</comment>
<dbReference type="GO" id="GO:0046872">
    <property type="term" value="F:metal ion binding"/>
    <property type="evidence" value="ECO:0007669"/>
    <property type="project" value="UniProtKB-KW"/>
</dbReference>
<keyword evidence="5" id="KW-0560">Oxidoreductase</keyword>
<organism evidence="8 9">
    <name type="scientific">Microcystis aeruginosa Ma_QC_B_20070730_S2</name>
    <dbReference type="NCBI Taxonomy" id="2486256"/>
    <lineage>
        <taxon>Bacteria</taxon>
        <taxon>Bacillati</taxon>
        <taxon>Cyanobacteriota</taxon>
        <taxon>Cyanophyceae</taxon>
        <taxon>Oscillatoriophycideae</taxon>
        <taxon>Chroococcales</taxon>
        <taxon>Microcystaceae</taxon>
        <taxon>Microcystis</taxon>
    </lineage>
</organism>
<proteinExistence type="inferred from homology"/>
<keyword evidence="4 8" id="KW-0223">Dioxygenase</keyword>
<protein>
    <submittedName>
        <fullName evidence="8">TauD/TfdA family dioxygenase</fullName>
    </submittedName>
</protein>
<keyword evidence="3" id="KW-0479">Metal-binding</keyword>
<evidence type="ECO:0000256" key="5">
    <source>
        <dbReference type="ARBA" id="ARBA00023002"/>
    </source>
</evidence>
<dbReference type="PANTHER" id="PTHR30468:SF5">
    <property type="entry name" value="ALPHA-KETOGLUTARATE-DEPENDENT SULFATE ESTER DIOXYGENASE"/>
    <property type="match status" value="1"/>
</dbReference>
<keyword evidence="6" id="KW-0408">Iron</keyword>
<dbReference type="GO" id="GO:0016706">
    <property type="term" value="F:2-oxoglutarate-dependent dioxygenase activity"/>
    <property type="evidence" value="ECO:0007669"/>
    <property type="project" value="TreeGrafter"/>
</dbReference>
<dbReference type="Proteomes" id="UP000320551">
    <property type="component" value="Unassembled WGS sequence"/>
</dbReference>
<comment type="similarity">
    <text evidence="2">Belongs to the TfdA dioxygenase family.</text>
</comment>